<name>A0A8T0SLK7_PANVG</name>
<evidence type="ECO:0008006" key="4">
    <source>
        <dbReference type="Google" id="ProtNLM"/>
    </source>
</evidence>
<comment type="caution">
    <text evidence="2">The sequence shown here is derived from an EMBL/GenBank/DDBJ whole genome shotgun (WGS) entry which is preliminary data.</text>
</comment>
<feature type="compositionally biased region" description="Polar residues" evidence="1">
    <location>
        <begin position="1"/>
        <end position="13"/>
    </location>
</feature>
<keyword evidence="3" id="KW-1185">Reference proteome</keyword>
<dbReference type="InterPro" id="IPR036691">
    <property type="entry name" value="Endo/exonu/phosph_ase_sf"/>
</dbReference>
<protein>
    <recommendedName>
        <fullName evidence="4">Endonuclease/exonuclease/phosphatase domain-containing protein</fullName>
    </recommendedName>
</protein>
<dbReference type="Proteomes" id="UP000823388">
    <property type="component" value="Chromosome 5K"/>
</dbReference>
<evidence type="ECO:0000256" key="1">
    <source>
        <dbReference type="SAM" id="MobiDB-lite"/>
    </source>
</evidence>
<feature type="region of interest" description="Disordered" evidence="1">
    <location>
        <begin position="1"/>
        <end position="29"/>
    </location>
</feature>
<dbReference type="GO" id="GO:0000175">
    <property type="term" value="F:3'-5'-RNA exonuclease activity"/>
    <property type="evidence" value="ECO:0007669"/>
    <property type="project" value="TreeGrafter"/>
</dbReference>
<organism evidence="2 3">
    <name type="scientific">Panicum virgatum</name>
    <name type="common">Blackwell switchgrass</name>
    <dbReference type="NCBI Taxonomy" id="38727"/>
    <lineage>
        <taxon>Eukaryota</taxon>
        <taxon>Viridiplantae</taxon>
        <taxon>Streptophyta</taxon>
        <taxon>Embryophyta</taxon>
        <taxon>Tracheophyta</taxon>
        <taxon>Spermatophyta</taxon>
        <taxon>Magnoliopsida</taxon>
        <taxon>Liliopsida</taxon>
        <taxon>Poales</taxon>
        <taxon>Poaceae</taxon>
        <taxon>PACMAD clade</taxon>
        <taxon>Panicoideae</taxon>
        <taxon>Panicodae</taxon>
        <taxon>Paniceae</taxon>
        <taxon>Panicinae</taxon>
        <taxon>Panicum</taxon>
        <taxon>Panicum sect. Hiantes</taxon>
    </lineage>
</organism>
<dbReference type="PANTHER" id="PTHR12121">
    <property type="entry name" value="CARBON CATABOLITE REPRESSOR PROTEIN 4"/>
    <property type="match status" value="1"/>
</dbReference>
<dbReference type="InterPro" id="IPR050410">
    <property type="entry name" value="CCR4/nocturin_mRNA_transcr"/>
</dbReference>
<evidence type="ECO:0000313" key="3">
    <source>
        <dbReference type="Proteomes" id="UP000823388"/>
    </source>
</evidence>
<accession>A0A8T0SLK7</accession>
<reference evidence="2" key="1">
    <citation type="submission" date="2020-05" db="EMBL/GenBank/DDBJ databases">
        <title>WGS assembly of Panicum virgatum.</title>
        <authorList>
            <person name="Lovell J.T."/>
            <person name="Jenkins J."/>
            <person name="Shu S."/>
            <person name="Juenger T.E."/>
            <person name="Schmutz J."/>
        </authorList>
    </citation>
    <scope>NUCLEOTIDE SEQUENCE</scope>
    <source>
        <strain evidence="2">AP13</strain>
    </source>
</reference>
<dbReference type="Gene3D" id="3.60.10.10">
    <property type="entry name" value="Endonuclease/exonuclease/phosphatase"/>
    <property type="match status" value="1"/>
</dbReference>
<dbReference type="PANTHER" id="PTHR12121:SF85">
    <property type="entry name" value="CARBON CATABOLITE REPRESSOR PROTEIN 4 HOMOLOG 6"/>
    <property type="match status" value="1"/>
</dbReference>
<dbReference type="AlphaFoldDB" id="A0A8T0SLK7"/>
<dbReference type="EMBL" id="CM029045">
    <property type="protein sequence ID" value="KAG2599017.1"/>
    <property type="molecule type" value="Genomic_DNA"/>
</dbReference>
<evidence type="ECO:0000313" key="2">
    <source>
        <dbReference type="EMBL" id="KAG2599017.1"/>
    </source>
</evidence>
<gene>
    <name evidence="2" type="ORF">PVAP13_5KG407807</name>
</gene>
<proteinExistence type="predicted"/>
<sequence>MSNLRLEGESSTGPGEPVRQPNGAVSDACGNQCSAEVINKHSVSCRDETENNAHAFEDDMTTDEVNFSAVNSDPSFFEELCGGTDRLLEEEDQLPVTSDGSPSSQQMVSSNEGYYYYDPYRWTPDEIKAATGNDECTSVEHNLKLRSVYTDVEDFEGTKDANKEPLVTSYNRKFMGTVDYIWATEDLQTVQVLDTFPKEILNQTIGFPTKKWGSDHIALACELVFTK</sequence>